<reference evidence="9" key="1">
    <citation type="submission" date="2020-01" db="EMBL/GenBank/DDBJ databases">
        <authorList>
            <person name="Rat A."/>
        </authorList>
    </citation>
    <scope>NUCLEOTIDE SEQUENCE</scope>
    <source>
        <strain evidence="9">LMG 31231</strain>
    </source>
</reference>
<dbReference type="Proteomes" id="UP001138751">
    <property type="component" value="Unassembled WGS sequence"/>
</dbReference>
<dbReference type="GO" id="GO:0004329">
    <property type="term" value="F:formate-tetrahydrofolate ligase activity"/>
    <property type="evidence" value="ECO:0007669"/>
    <property type="project" value="UniProtKB-UniRule"/>
</dbReference>
<dbReference type="GO" id="GO:0035999">
    <property type="term" value="P:tetrahydrofolate interconversion"/>
    <property type="evidence" value="ECO:0007669"/>
    <property type="project" value="UniProtKB-UniRule"/>
</dbReference>
<evidence type="ECO:0000313" key="9">
    <source>
        <dbReference type="EMBL" id="MBR0672982.1"/>
    </source>
</evidence>
<dbReference type="EMBL" id="JAAEDM010000055">
    <property type="protein sequence ID" value="MBR0672982.1"/>
    <property type="molecule type" value="Genomic_DNA"/>
</dbReference>
<dbReference type="FunFam" id="3.10.410.10:FF:000001">
    <property type="entry name" value="Putative formate--tetrahydrofolate ligase"/>
    <property type="match status" value="1"/>
</dbReference>
<reference evidence="9" key="2">
    <citation type="journal article" date="2021" name="Syst. Appl. Microbiol.">
        <title>Roseomonas hellenica sp. nov., isolated from roots of wild-growing Alkanna tinctoria.</title>
        <authorList>
            <person name="Rat A."/>
            <person name="Naranjo H.D."/>
            <person name="Lebbe L."/>
            <person name="Cnockaert M."/>
            <person name="Krigas N."/>
            <person name="Grigoriadou K."/>
            <person name="Maloupa E."/>
            <person name="Willems A."/>
        </authorList>
    </citation>
    <scope>NUCLEOTIDE SEQUENCE</scope>
    <source>
        <strain evidence="9">LMG 31231</strain>
    </source>
</reference>
<dbReference type="PROSITE" id="PS00722">
    <property type="entry name" value="FTHFS_2"/>
    <property type="match status" value="1"/>
</dbReference>
<evidence type="ECO:0000256" key="8">
    <source>
        <dbReference type="HAMAP-Rule" id="MF_01543"/>
    </source>
</evidence>
<protein>
    <recommendedName>
        <fullName evidence="8">Formate--tetrahydrofolate ligase</fullName>
        <ecNumber evidence="8">6.3.4.3</ecNumber>
    </recommendedName>
    <alternativeName>
        <fullName evidence="8">Formyltetrahydrofolate synthetase</fullName>
        <shortName evidence="8">FHS</shortName>
        <shortName evidence="8">FTHFS</shortName>
    </alternativeName>
</protein>
<dbReference type="Gene3D" id="3.10.410.10">
    <property type="entry name" value="Formyltetrahydrofolate synthetase, domain 3"/>
    <property type="match status" value="1"/>
</dbReference>
<dbReference type="NCBIfam" id="NF010030">
    <property type="entry name" value="PRK13505.1"/>
    <property type="match status" value="1"/>
</dbReference>
<evidence type="ECO:0000313" key="10">
    <source>
        <dbReference type="Proteomes" id="UP001138751"/>
    </source>
</evidence>
<evidence type="ECO:0000256" key="1">
    <source>
        <dbReference type="ARBA" id="ARBA00004777"/>
    </source>
</evidence>
<dbReference type="Gene3D" id="3.40.50.300">
    <property type="entry name" value="P-loop containing nucleotide triphosphate hydrolases"/>
    <property type="match status" value="1"/>
</dbReference>
<feature type="binding site" evidence="8">
    <location>
        <begin position="65"/>
        <end position="72"/>
    </location>
    <ligand>
        <name>ATP</name>
        <dbReference type="ChEBI" id="CHEBI:30616"/>
    </ligand>
</feature>
<comment type="similarity">
    <text evidence="7 8">Belongs to the formate--tetrahydrofolate ligase family.</text>
</comment>
<keyword evidence="5 8" id="KW-0067">ATP-binding</keyword>
<dbReference type="InterPro" id="IPR027417">
    <property type="entry name" value="P-loop_NTPase"/>
</dbReference>
<comment type="pathway">
    <text evidence="1 8">One-carbon metabolism; tetrahydrofolate interconversion.</text>
</comment>
<dbReference type="RefSeq" id="WP_211863396.1">
    <property type="nucleotide sequence ID" value="NZ_JAAEDM010000055.1"/>
</dbReference>
<keyword evidence="3 8" id="KW-0436">Ligase</keyword>
<dbReference type="Pfam" id="PF01268">
    <property type="entry name" value="FTHFS"/>
    <property type="match status" value="1"/>
</dbReference>
<dbReference type="GO" id="GO:0005524">
    <property type="term" value="F:ATP binding"/>
    <property type="evidence" value="ECO:0007669"/>
    <property type="project" value="UniProtKB-UniRule"/>
</dbReference>
<accession>A0A9X9X0Q3</accession>
<dbReference type="EC" id="6.3.4.3" evidence="8"/>
<dbReference type="Gene3D" id="3.30.1510.10">
    <property type="entry name" value="Domain 2, N(10)-formyltetrahydrofolate synthetase"/>
    <property type="match status" value="1"/>
</dbReference>
<gene>
    <name evidence="8" type="primary">fhs</name>
    <name evidence="9" type="ORF">GXW76_17525</name>
</gene>
<evidence type="ECO:0000256" key="7">
    <source>
        <dbReference type="ARBA" id="ARBA00061363"/>
    </source>
</evidence>
<evidence type="ECO:0000256" key="2">
    <source>
        <dbReference type="ARBA" id="ARBA00022563"/>
    </source>
</evidence>
<name>A0A9X9X0Q3_9PROT</name>
<organism evidence="9 10">
    <name type="scientific">Neoroseomonas soli</name>
    <dbReference type="NCBI Taxonomy" id="1081025"/>
    <lineage>
        <taxon>Bacteria</taxon>
        <taxon>Pseudomonadati</taxon>
        <taxon>Pseudomonadota</taxon>
        <taxon>Alphaproteobacteria</taxon>
        <taxon>Acetobacterales</taxon>
        <taxon>Acetobacteraceae</taxon>
        <taxon>Neoroseomonas</taxon>
    </lineage>
</organism>
<evidence type="ECO:0000256" key="6">
    <source>
        <dbReference type="ARBA" id="ARBA00049033"/>
    </source>
</evidence>
<proteinExistence type="inferred from homology"/>
<sequence>MATDIEIARAATLKPIREIAEKAGIPEEALEPYGKYKAKVSLDFIAAQQDRPDGALVLVTGINPTPAGEGKTTTTVGLGDALNALGTKTMIALREPSLGPCFGTKGGATGGGYAQVLPMEDINLHFTGDFHAITSANNLLAAMVDNHLYWGNGVGLDARRVSWRRAVDMNDRALRGIVSSLGGVANGFPREDGFDITVASEVMAVFCLAKDLHDLQTRLGRMVVGQTRDGRSVTAKDLKADGAMAVLLRDAFAPNLVQTIEGSPALVHGGPFANIAHGCNSVMATRLGLKLADVVVTEAGFGADLGAEKFLDIKCRQAGLKPAACVVVATVRALKMHGGVAKADLGAEDVGAVKRGVVNLVRHVENVGKFGIPVVVGLNRFTSDTDAEIAAVQAAMRATGTEAIVCTHWGDGAKGALDLARAVKGLVDGGRADFEPLYTDHVSLAGKIETIAREVYRAASVAIPAPVAAKLKRFEEEGFRDLPVCIAKTQYSFSADPTALGAPSGHVLPVREVRLSAGAGFVVAICGDIMTMPGLPRRPAAETIMLDAQGRIDGLF</sequence>
<keyword evidence="2 8" id="KW-0554">One-carbon metabolism</keyword>
<keyword evidence="4 8" id="KW-0547">Nucleotide-binding</keyword>
<evidence type="ECO:0000256" key="4">
    <source>
        <dbReference type="ARBA" id="ARBA00022741"/>
    </source>
</evidence>
<dbReference type="FunFam" id="3.30.1510.10:FF:000001">
    <property type="entry name" value="Formate--tetrahydrofolate ligase"/>
    <property type="match status" value="1"/>
</dbReference>
<comment type="catalytic activity">
    <reaction evidence="6 8">
        <text>(6S)-5,6,7,8-tetrahydrofolate + formate + ATP = (6R)-10-formyltetrahydrofolate + ADP + phosphate</text>
        <dbReference type="Rhea" id="RHEA:20221"/>
        <dbReference type="ChEBI" id="CHEBI:15740"/>
        <dbReference type="ChEBI" id="CHEBI:30616"/>
        <dbReference type="ChEBI" id="CHEBI:43474"/>
        <dbReference type="ChEBI" id="CHEBI:57453"/>
        <dbReference type="ChEBI" id="CHEBI:195366"/>
        <dbReference type="ChEBI" id="CHEBI:456216"/>
        <dbReference type="EC" id="6.3.4.3"/>
    </reaction>
</comment>
<dbReference type="CDD" id="cd00477">
    <property type="entry name" value="FTHFS"/>
    <property type="match status" value="1"/>
</dbReference>
<dbReference type="SUPFAM" id="SSF52540">
    <property type="entry name" value="P-loop containing nucleoside triphosphate hydrolases"/>
    <property type="match status" value="1"/>
</dbReference>
<dbReference type="HAMAP" id="MF_01543">
    <property type="entry name" value="FTHFS"/>
    <property type="match status" value="1"/>
</dbReference>
<dbReference type="InterPro" id="IPR000559">
    <property type="entry name" value="Formate_THF_ligase"/>
</dbReference>
<keyword evidence="10" id="KW-1185">Reference proteome</keyword>
<dbReference type="AlphaFoldDB" id="A0A9X9X0Q3"/>
<evidence type="ECO:0000256" key="5">
    <source>
        <dbReference type="ARBA" id="ARBA00022840"/>
    </source>
</evidence>
<evidence type="ECO:0000256" key="3">
    <source>
        <dbReference type="ARBA" id="ARBA00022598"/>
    </source>
</evidence>
<dbReference type="InterPro" id="IPR020628">
    <property type="entry name" value="Formate_THF_ligase_CS"/>
</dbReference>
<comment type="caution">
    <text evidence="9">The sequence shown here is derived from an EMBL/GenBank/DDBJ whole genome shotgun (WGS) entry which is preliminary data.</text>
</comment>